<name>A0ABN3I645_9ACTN</name>
<gene>
    <name evidence="2" type="ORF">GCM10010255_27320</name>
</gene>
<dbReference type="Proteomes" id="UP001499986">
    <property type="component" value="Unassembled WGS sequence"/>
</dbReference>
<evidence type="ECO:0000313" key="3">
    <source>
        <dbReference type="Proteomes" id="UP001499986"/>
    </source>
</evidence>
<comment type="caution">
    <text evidence="2">The sequence shown here is derived from an EMBL/GenBank/DDBJ whole genome shotgun (WGS) entry which is preliminary data.</text>
</comment>
<reference evidence="2 3" key="1">
    <citation type="journal article" date="2019" name="Int. J. Syst. Evol. Microbiol.">
        <title>The Global Catalogue of Microorganisms (GCM) 10K type strain sequencing project: providing services to taxonomists for standard genome sequencing and annotation.</title>
        <authorList>
            <consortium name="The Broad Institute Genomics Platform"/>
            <consortium name="The Broad Institute Genome Sequencing Center for Infectious Disease"/>
            <person name="Wu L."/>
            <person name="Ma J."/>
        </authorList>
    </citation>
    <scope>NUCLEOTIDE SEQUENCE [LARGE SCALE GENOMIC DNA]</scope>
    <source>
        <strain evidence="2 3">JCM 4358</strain>
    </source>
</reference>
<proteinExistence type="predicted"/>
<evidence type="ECO:0000256" key="1">
    <source>
        <dbReference type="SAM" id="MobiDB-lite"/>
    </source>
</evidence>
<protein>
    <submittedName>
        <fullName evidence="2">Uncharacterized protein</fullName>
    </submittedName>
</protein>
<sequence length="170" mass="18337">MLHGERRRDDEHHRQREHAPPLQAAPRLQPHGHALPHREPSPLPPGPFRKATVPADSPGAHPTAVGTVGDTDRRHTGIHSGFRNDSRLILPVSSTSYGNPLLGRTMARLPPLPAPFGMPAEQHLRAAAEFLRRGKTMPCPAVCDRPVTAVTDAAVGRRSTAGPTGRSRCA</sequence>
<feature type="compositionally biased region" description="Basic and acidic residues" evidence="1">
    <location>
        <begin position="1"/>
        <end position="19"/>
    </location>
</feature>
<keyword evidence="3" id="KW-1185">Reference proteome</keyword>
<feature type="compositionally biased region" description="Low complexity" evidence="1">
    <location>
        <begin position="20"/>
        <end position="29"/>
    </location>
</feature>
<feature type="region of interest" description="Disordered" evidence="1">
    <location>
        <begin position="1"/>
        <end position="81"/>
    </location>
</feature>
<evidence type="ECO:0000313" key="2">
    <source>
        <dbReference type="EMBL" id="GAA2394956.1"/>
    </source>
</evidence>
<accession>A0ABN3I645</accession>
<organism evidence="2 3">
    <name type="scientific">Streptomyces coeruleofuscus</name>
    <dbReference type="NCBI Taxonomy" id="66879"/>
    <lineage>
        <taxon>Bacteria</taxon>
        <taxon>Bacillati</taxon>
        <taxon>Actinomycetota</taxon>
        <taxon>Actinomycetes</taxon>
        <taxon>Kitasatosporales</taxon>
        <taxon>Streptomycetaceae</taxon>
        <taxon>Streptomyces</taxon>
    </lineage>
</organism>
<dbReference type="EMBL" id="BAAASE010000003">
    <property type="protein sequence ID" value="GAA2394956.1"/>
    <property type="molecule type" value="Genomic_DNA"/>
</dbReference>